<reference evidence="1 2" key="1">
    <citation type="submission" date="2018-06" db="EMBL/GenBank/DDBJ databases">
        <authorList>
            <consortium name="Pathogen Informatics"/>
            <person name="Doyle S."/>
        </authorList>
    </citation>
    <scope>NUCLEOTIDE SEQUENCE [LARGE SCALE GENOMIC DNA]</scope>
    <source>
        <strain evidence="1 2">NCTC12475</strain>
    </source>
</reference>
<proteinExistence type="predicted"/>
<dbReference type="STRING" id="32024.GCA_000788295_00471"/>
<dbReference type="EMBL" id="UFVD01000001">
    <property type="protein sequence ID" value="SUX11575.1"/>
    <property type="molecule type" value="Genomic_DNA"/>
</dbReference>
<sequence length="110" mass="13165">MEKEICKLFEDKKILLKNLKDIDLSKFTKKRTYKCYYGVDTKSFYTIVLIRNAKSRFLLKEFEFIEELHFQICTKTGVNIKKLICFYNSDICSKTLNAFKQKGWKSYAFV</sequence>
<dbReference type="AlphaFoldDB" id="A0A381DLQ4"/>
<dbReference type="Proteomes" id="UP000254920">
    <property type="component" value="Unassembled WGS sequence"/>
</dbReference>
<gene>
    <name evidence="1" type="ORF">NCTC12475_01804</name>
</gene>
<evidence type="ECO:0000313" key="1">
    <source>
        <dbReference type="EMBL" id="SUX11575.1"/>
    </source>
</evidence>
<keyword evidence="2" id="KW-1185">Reference proteome</keyword>
<accession>A0A381DLQ4</accession>
<dbReference type="GeneID" id="93090442"/>
<protein>
    <submittedName>
        <fullName evidence="1">TRAM-like protein</fullName>
    </submittedName>
</protein>
<organism evidence="1 2">
    <name type="scientific">Campylobacter sputorum subsp. sputorum</name>
    <dbReference type="NCBI Taxonomy" id="32024"/>
    <lineage>
        <taxon>Bacteria</taxon>
        <taxon>Pseudomonadati</taxon>
        <taxon>Campylobacterota</taxon>
        <taxon>Epsilonproteobacteria</taxon>
        <taxon>Campylobacterales</taxon>
        <taxon>Campylobacteraceae</taxon>
        <taxon>Campylobacter</taxon>
    </lineage>
</organism>
<dbReference type="OrthoDB" id="5359871at2"/>
<evidence type="ECO:0000313" key="2">
    <source>
        <dbReference type="Proteomes" id="UP000254920"/>
    </source>
</evidence>
<name>A0A381DLQ4_9BACT</name>
<dbReference type="RefSeq" id="WP_089182291.1">
    <property type="nucleotide sequence ID" value="NZ_CP043427.1"/>
</dbReference>